<sequence>MFTSTAMARFDWSEYREYQPQAAVLRFAAARPEPLGQLLIWPEQQQLHQWLAMAPWWQDRGWELVLLLPDPQQSYFDPAAEKVSDAQQTWVTTLGERLAPIFERQPELPQVVLTQGSASLWYQQLIQTGTLPAPSGLMVLNATPSDKATQQMLAMSLSRSDWPVLDLFSTRQPVSLLNQKLRRHASAREQADYESITIHSPLFSSRIMAAWITRHGWMPLPPGAPDFLKGVTPNETGLSRSQDTGSGREAAPAKP</sequence>
<reference evidence="2 3" key="1">
    <citation type="submission" date="2024-08" db="EMBL/GenBank/DDBJ databases">
        <title>Oceanimonas smirnovii Genome sequencing and assembly.</title>
        <authorList>
            <person name="Tang B."/>
        </authorList>
    </citation>
    <scope>NUCLEOTIDE SEQUENCE [LARGE SCALE GENOMIC DNA]</scope>
    <source>
        <strain evidence="2 3">OS2020-119</strain>
    </source>
</reference>
<feature type="compositionally biased region" description="Polar residues" evidence="1">
    <location>
        <begin position="233"/>
        <end position="245"/>
    </location>
</feature>
<protein>
    <submittedName>
        <fullName evidence="2">DUF3530 family protein</fullName>
    </submittedName>
</protein>
<evidence type="ECO:0000313" key="2">
    <source>
        <dbReference type="EMBL" id="MFH7564987.1"/>
    </source>
</evidence>
<dbReference type="InterPro" id="IPR022529">
    <property type="entry name" value="DUF3530"/>
</dbReference>
<comment type="caution">
    <text evidence="2">The sequence shown here is derived from an EMBL/GenBank/DDBJ whole genome shotgun (WGS) entry which is preliminary data.</text>
</comment>
<proteinExistence type="predicted"/>
<evidence type="ECO:0000313" key="3">
    <source>
        <dbReference type="Proteomes" id="UP001610706"/>
    </source>
</evidence>
<dbReference type="Proteomes" id="UP001610706">
    <property type="component" value="Unassembled WGS sequence"/>
</dbReference>
<evidence type="ECO:0000256" key="1">
    <source>
        <dbReference type="SAM" id="MobiDB-lite"/>
    </source>
</evidence>
<accession>A0ABW7P0J4</accession>
<dbReference type="Pfam" id="PF12048">
    <property type="entry name" value="DUF3530"/>
    <property type="match status" value="1"/>
</dbReference>
<organism evidence="2 3">
    <name type="scientific">Oceanimonas smirnovii</name>
    <dbReference type="NCBI Taxonomy" id="264574"/>
    <lineage>
        <taxon>Bacteria</taxon>
        <taxon>Pseudomonadati</taxon>
        <taxon>Pseudomonadota</taxon>
        <taxon>Gammaproteobacteria</taxon>
        <taxon>Aeromonadales</taxon>
        <taxon>Aeromonadaceae</taxon>
        <taxon>Oceanimonas</taxon>
    </lineage>
</organism>
<dbReference type="EMBL" id="JBGFTR010000008">
    <property type="protein sequence ID" value="MFH7564987.1"/>
    <property type="molecule type" value="Genomic_DNA"/>
</dbReference>
<name>A0ABW7P0J4_9GAMM</name>
<gene>
    <name evidence="2" type="ORF">AB9R89_06570</name>
</gene>
<keyword evidence="3" id="KW-1185">Reference proteome</keyword>
<feature type="region of interest" description="Disordered" evidence="1">
    <location>
        <begin position="228"/>
        <end position="255"/>
    </location>
</feature>
<dbReference type="RefSeq" id="WP_317073879.1">
    <property type="nucleotide sequence ID" value="NZ_CP166302.1"/>
</dbReference>